<gene>
    <name evidence="1" type="ORF">LPJ64_000461</name>
</gene>
<protein>
    <submittedName>
        <fullName evidence="1">Uncharacterized protein</fullName>
    </submittedName>
</protein>
<dbReference type="EMBL" id="JANBOH010000009">
    <property type="protein sequence ID" value="KAJ1648200.1"/>
    <property type="molecule type" value="Genomic_DNA"/>
</dbReference>
<sequence>MAQLEHIVSVHVLGRFVESGSREVTNNGAMVLAKEIVLSLPHRHMFRRLDLDEALMIDISYKAVIPLFTYNPEPPIGNQYSSVGHITRLLFSDINLVIGASDLIKRCSKTLVRLTFMLCDYDVFKEIVYDYTDDPIVLKKKGRPVVYANLHSIHGALNRRNGSSEAYAVSGMTFPKLEFFHEVIEYSWQGMMGVVPHLLANVLLGSDLPRLKVIRLRTAQTMVLEARKLPSLEYVSYYQHSKEVRSISGTKIAAQLFRLLSIKRLQFLRFHDQMPPIRLDSIPSIQCLDLRYMDLGVMILSLTTVVRLLRSLLHLHTAAFAVNNYWAQISLGDNQRLSDSLERLSLYVIGSDLTADDGYTSSEEIISRLPNLYILSLQSEAEKTQRFFENTKNRFSWSQKVAERLRITQEDLFSRINK</sequence>
<comment type="caution">
    <text evidence="1">The sequence shown here is derived from an EMBL/GenBank/DDBJ whole genome shotgun (WGS) entry which is preliminary data.</text>
</comment>
<name>A0A9W7XRU8_9FUNG</name>
<evidence type="ECO:0000313" key="1">
    <source>
        <dbReference type="EMBL" id="KAJ1648200.1"/>
    </source>
</evidence>
<proteinExistence type="predicted"/>
<reference evidence="1" key="1">
    <citation type="submission" date="2022-07" db="EMBL/GenBank/DDBJ databases">
        <title>Phylogenomic reconstructions and comparative analyses of Kickxellomycotina fungi.</title>
        <authorList>
            <person name="Reynolds N.K."/>
            <person name="Stajich J.E."/>
            <person name="Barry K."/>
            <person name="Grigoriev I.V."/>
            <person name="Crous P."/>
            <person name="Smith M.E."/>
        </authorList>
    </citation>
    <scope>NUCLEOTIDE SEQUENCE</scope>
    <source>
        <strain evidence="1">NBRC 105413</strain>
    </source>
</reference>
<organism evidence="1 2">
    <name type="scientific">Coemansia asiatica</name>
    <dbReference type="NCBI Taxonomy" id="1052880"/>
    <lineage>
        <taxon>Eukaryota</taxon>
        <taxon>Fungi</taxon>
        <taxon>Fungi incertae sedis</taxon>
        <taxon>Zoopagomycota</taxon>
        <taxon>Kickxellomycotina</taxon>
        <taxon>Kickxellomycetes</taxon>
        <taxon>Kickxellales</taxon>
        <taxon>Kickxellaceae</taxon>
        <taxon>Coemansia</taxon>
    </lineage>
</organism>
<accession>A0A9W7XRU8</accession>
<keyword evidence="2" id="KW-1185">Reference proteome</keyword>
<dbReference type="AlphaFoldDB" id="A0A9W7XRU8"/>
<dbReference type="Proteomes" id="UP001145021">
    <property type="component" value="Unassembled WGS sequence"/>
</dbReference>
<evidence type="ECO:0000313" key="2">
    <source>
        <dbReference type="Proteomes" id="UP001145021"/>
    </source>
</evidence>